<name>A0ABR7J7Q7_9FLAO</name>
<dbReference type="SUPFAM" id="SSF47336">
    <property type="entry name" value="ACP-like"/>
    <property type="match status" value="1"/>
</dbReference>
<dbReference type="RefSeq" id="WP_187010067.1">
    <property type="nucleotide sequence ID" value="NZ_JACRUI010000002.1"/>
</dbReference>
<evidence type="ECO:0000313" key="3">
    <source>
        <dbReference type="Proteomes" id="UP000629963"/>
    </source>
</evidence>
<sequence>MNKEQFLINFTEQFDETDSSLIKLESKFRDLDEWSSMMALIVIAMVDQEYNVKLTGDDIRTSETVSDLYDKISEK</sequence>
<proteinExistence type="predicted"/>
<gene>
    <name evidence="2" type="ORF">H8R23_08720</name>
</gene>
<evidence type="ECO:0000259" key="1">
    <source>
        <dbReference type="Pfam" id="PF00550"/>
    </source>
</evidence>
<dbReference type="InterPro" id="IPR009081">
    <property type="entry name" value="PP-bd_ACP"/>
</dbReference>
<dbReference type="Gene3D" id="1.10.1200.10">
    <property type="entry name" value="ACP-like"/>
    <property type="match status" value="1"/>
</dbReference>
<dbReference type="InterPro" id="IPR036736">
    <property type="entry name" value="ACP-like_sf"/>
</dbReference>
<comment type="caution">
    <text evidence="2">The sequence shown here is derived from an EMBL/GenBank/DDBJ whole genome shotgun (WGS) entry which is preliminary data.</text>
</comment>
<accession>A0ABR7J7Q7</accession>
<organism evidence="2 3">
    <name type="scientific">Flavobacterium kayseriense</name>
    <dbReference type="NCBI Taxonomy" id="2764714"/>
    <lineage>
        <taxon>Bacteria</taxon>
        <taxon>Pseudomonadati</taxon>
        <taxon>Bacteroidota</taxon>
        <taxon>Flavobacteriia</taxon>
        <taxon>Flavobacteriales</taxon>
        <taxon>Flavobacteriaceae</taxon>
        <taxon>Flavobacterium</taxon>
    </lineage>
</organism>
<dbReference type="Pfam" id="PF00550">
    <property type="entry name" value="PP-binding"/>
    <property type="match status" value="1"/>
</dbReference>
<evidence type="ECO:0000313" key="2">
    <source>
        <dbReference type="EMBL" id="MBC5841487.1"/>
    </source>
</evidence>
<reference evidence="2 3" key="1">
    <citation type="submission" date="2020-08" db="EMBL/GenBank/DDBJ databases">
        <title>Description of novel Flavobacterium F-380 isolate.</title>
        <authorList>
            <person name="Saticioglu I.B."/>
            <person name="Duman M."/>
            <person name="Altun S."/>
        </authorList>
    </citation>
    <scope>NUCLEOTIDE SEQUENCE [LARGE SCALE GENOMIC DNA]</scope>
    <source>
        <strain evidence="2 3">F-380</strain>
    </source>
</reference>
<protein>
    <submittedName>
        <fullName evidence="2">Acyl carrier protein</fullName>
    </submittedName>
</protein>
<dbReference type="Proteomes" id="UP000629963">
    <property type="component" value="Unassembled WGS sequence"/>
</dbReference>
<dbReference type="EMBL" id="JACRUJ010000002">
    <property type="protein sequence ID" value="MBC5841487.1"/>
    <property type="molecule type" value="Genomic_DNA"/>
</dbReference>
<keyword evidence="3" id="KW-1185">Reference proteome</keyword>
<feature type="domain" description="Carrier" evidence="1">
    <location>
        <begin position="22"/>
        <end position="70"/>
    </location>
</feature>